<evidence type="ECO:0000313" key="1">
    <source>
        <dbReference type="EMBL" id="KAF5559122.1"/>
    </source>
</evidence>
<dbReference type="Gene3D" id="2.80.10.50">
    <property type="match status" value="1"/>
</dbReference>
<evidence type="ECO:0000313" key="2">
    <source>
        <dbReference type="Proteomes" id="UP000582016"/>
    </source>
</evidence>
<dbReference type="SUPFAM" id="SSF50370">
    <property type="entry name" value="Ricin B-like lectins"/>
    <property type="match status" value="1"/>
</dbReference>
<comment type="caution">
    <text evidence="1">The sequence shown here is derived from an EMBL/GenBank/DDBJ whole genome shotgun (WGS) entry which is preliminary data.</text>
</comment>
<gene>
    <name evidence="1" type="ORF">FPHYL_7160</name>
</gene>
<proteinExistence type="predicted"/>
<protein>
    <recommendedName>
        <fullName evidence="3">Ricin B lectin domain-containing protein</fullName>
    </recommendedName>
</protein>
<name>A0A8H5JPB5_9HYPO</name>
<dbReference type="AlphaFoldDB" id="A0A8H5JPB5"/>
<reference evidence="1 2" key="1">
    <citation type="submission" date="2020-05" db="EMBL/GenBank/DDBJ databases">
        <title>Identification and distribution of gene clusters putatively required for synthesis of sphingolipid metabolism inhibitors in phylogenetically diverse species of the filamentous fungus Fusarium.</title>
        <authorList>
            <person name="Kim H.-S."/>
            <person name="Busman M."/>
            <person name="Brown D.W."/>
            <person name="Divon H."/>
            <person name="Uhlig S."/>
            <person name="Proctor R.H."/>
        </authorList>
    </citation>
    <scope>NUCLEOTIDE SEQUENCE [LARGE SCALE GENOMIC DNA]</scope>
    <source>
        <strain evidence="1 2">NRRL 13617</strain>
    </source>
</reference>
<dbReference type="InterPro" id="IPR035992">
    <property type="entry name" value="Ricin_B-like_lectins"/>
</dbReference>
<accession>A0A8H5JPB5</accession>
<dbReference type="EMBL" id="JAAOAQ010000262">
    <property type="protein sequence ID" value="KAF5559122.1"/>
    <property type="molecule type" value="Genomic_DNA"/>
</dbReference>
<dbReference type="OrthoDB" id="2131701at2759"/>
<keyword evidence="2" id="KW-1185">Reference proteome</keyword>
<sequence length="159" mass="17560">MSEHSSRSPEPEYIGAFNFIVEETGTLMDLAGGGGQEPPVIAYDAQDDGNHRNQIWSVFAVPGKDTVLIKSEADGAWLYFAGRDSPVRTERVHWTDERAQWRFQGGDVDSLDNGASVSVSSASRTNSVLDLEGGNPTGRILTYNYHGSPNQLFKLRKKW</sequence>
<evidence type="ECO:0008006" key="3">
    <source>
        <dbReference type="Google" id="ProtNLM"/>
    </source>
</evidence>
<organism evidence="1 2">
    <name type="scientific">Fusarium phyllophilum</name>
    <dbReference type="NCBI Taxonomy" id="47803"/>
    <lineage>
        <taxon>Eukaryota</taxon>
        <taxon>Fungi</taxon>
        <taxon>Dikarya</taxon>
        <taxon>Ascomycota</taxon>
        <taxon>Pezizomycotina</taxon>
        <taxon>Sordariomycetes</taxon>
        <taxon>Hypocreomycetidae</taxon>
        <taxon>Hypocreales</taxon>
        <taxon>Nectriaceae</taxon>
        <taxon>Fusarium</taxon>
        <taxon>Fusarium fujikuroi species complex</taxon>
    </lineage>
</organism>
<dbReference type="Proteomes" id="UP000582016">
    <property type="component" value="Unassembled WGS sequence"/>
</dbReference>